<keyword evidence="10" id="KW-1185">Reference proteome</keyword>
<dbReference type="GO" id="GO:0005886">
    <property type="term" value="C:plasma membrane"/>
    <property type="evidence" value="ECO:0007669"/>
    <property type="project" value="UniProtKB-SubCell"/>
</dbReference>
<feature type="transmembrane region" description="Helical" evidence="6">
    <location>
        <begin position="433"/>
        <end position="454"/>
    </location>
</feature>
<dbReference type="InterPro" id="IPR025857">
    <property type="entry name" value="MacB_PCD"/>
</dbReference>
<dbReference type="Pfam" id="PF12704">
    <property type="entry name" value="MacB_PCD"/>
    <property type="match status" value="1"/>
</dbReference>
<sequence>MIRNYLKTAWRTMVKDKTYATINILGLTIGLAACMLVFTVVIDELSYDKFWSRADDLYKVNSSNKMADGLYQKNRYTPLGLAYMLKERFPEMEQFATINSSEARLRIRNDDLDGIALTVIDTDTNALEMFDFQVVSGQLTPFVAGQKNLVITESFRDRHFKGEEPIGKIIEDVPTWSKSPTSYLITAVIKDIPQNTHLRADAIALTSPPADNGELTKKGIRGGRNIYYMLKPGTDAVAFNDKINSWFRDFMENPNEKKNVSFELQPVTEIYLDSDFDSELTVRGNRNTIYILTGVGALLLLIACINFVNLSTARAMKRLKETGVRKILGAQRSQLVGQFLTESLLFFSVSTILAVGLYRLALPVIESFIGHGLAHSLLANVGTFGVTLALVFAMSIVTGAYPAWLLSGFNPSNTLRGKLFQDRIVSAGGMRKALVVVQFTIAIVVLVALLVVRYQVDYLADKPLGYDKENLLHIGVRNWEGKGQTFKTELKKLPGIEAASIAGWSPVDGAVTFRTLPFDHPLKDDEKIEIQCIVADFDFVQTLGFKLQEGRHLNAAYATDAFELNATWQMDSLERHQYINSRAVLITASTAEMLGVQELGVPIPKLGYPPVGVLQDFHRESLHHALGPVFILAEQNPDYTRMFIRTTPGMEKQAQESLMKLWREIYPNRLLDAQWVTDILDKQYEAEQKQQTLFSFFSGLMLFLSAMGVFGLIVHATQQRVKEIGVRKVLGASVAGIVRLLSTDFVKLVLIAVAVASPIAWWAMSKWLEDFAYRIDIQWWMFAAAGLVAIVIALLTVSWQAVRAALANPVDSLRDE</sequence>
<dbReference type="AlphaFoldDB" id="A0A1T5ECD2"/>
<proteinExistence type="predicted"/>
<name>A0A1T5ECD2_9SPHI</name>
<feature type="transmembrane region" description="Helical" evidence="6">
    <location>
        <begin position="693"/>
        <end position="714"/>
    </location>
</feature>
<dbReference type="GO" id="GO:0022857">
    <property type="term" value="F:transmembrane transporter activity"/>
    <property type="evidence" value="ECO:0007669"/>
    <property type="project" value="TreeGrafter"/>
</dbReference>
<keyword evidence="3 6" id="KW-0812">Transmembrane</keyword>
<feature type="domain" description="MacB-like periplasmic core" evidence="8">
    <location>
        <begin position="22"/>
        <end position="244"/>
    </location>
</feature>
<accession>A0A1T5ECD2</accession>
<evidence type="ECO:0000256" key="5">
    <source>
        <dbReference type="ARBA" id="ARBA00023136"/>
    </source>
</evidence>
<organism evidence="9 10">
    <name type="scientific">Parapedobacter luteus</name>
    <dbReference type="NCBI Taxonomy" id="623280"/>
    <lineage>
        <taxon>Bacteria</taxon>
        <taxon>Pseudomonadati</taxon>
        <taxon>Bacteroidota</taxon>
        <taxon>Sphingobacteriia</taxon>
        <taxon>Sphingobacteriales</taxon>
        <taxon>Sphingobacteriaceae</taxon>
        <taxon>Parapedobacter</taxon>
    </lineage>
</organism>
<evidence type="ECO:0000313" key="9">
    <source>
        <dbReference type="EMBL" id="SKB81470.1"/>
    </source>
</evidence>
<reference evidence="9 10" key="1">
    <citation type="submission" date="2017-02" db="EMBL/GenBank/DDBJ databases">
        <authorList>
            <person name="Peterson S.W."/>
        </authorList>
    </citation>
    <scope>NUCLEOTIDE SEQUENCE [LARGE SCALE GENOMIC DNA]</scope>
    <source>
        <strain evidence="9 10">DSM 22899</strain>
    </source>
</reference>
<keyword evidence="2" id="KW-1003">Cell membrane</keyword>
<evidence type="ECO:0000256" key="4">
    <source>
        <dbReference type="ARBA" id="ARBA00022989"/>
    </source>
</evidence>
<feature type="transmembrane region" description="Helical" evidence="6">
    <location>
        <begin position="20"/>
        <end position="42"/>
    </location>
</feature>
<protein>
    <submittedName>
        <fullName evidence="9">Putative ABC transport system permease protein</fullName>
    </submittedName>
</protein>
<dbReference type="Pfam" id="PF02687">
    <property type="entry name" value="FtsX"/>
    <property type="match status" value="2"/>
</dbReference>
<dbReference type="OrthoDB" id="1451596at2"/>
<dbReference type="EMBL" id="FUYS01000009">
    <property type="protein sequence ID" value="SKB81470.1"/>
    <property type="molecule type" value="Genomic_DNA"/>
</dbReference>
<evidence type="ECO:0000256" key="6">
    <source>
        <dbReference type="SAM" id="Phobius"/>
    </source>
</evidence>
<dbReference type="InterPro" id="IPR050250">
    <property type="entry name" value="Macrolide_Exporter_MacB"/>
</dbReference>
<dbReference type="PANTHER" id="PTHR30572:SF18">
    <property type="entry name" value="ABC-TYPE MACROLIDE FAMILY EXPORT SYSTEM PERMEASE COMPONENT 2"/>
    <property type="match status" value="1"/>
</dbReference>
<evidence type="ECO:0000256" key="2">
    <source>
        <dbReference type="ARBA" id="ARBA00022475"/>
    </source>
</evidence>
<feature type="transmembrane region" description="Helical" evidence="6">
    <location>
        <begin position="381"/>
        <end position="406"/>
    </location>
</feature>
<feature type="domain" description="ABC3 transporter permease C-terminal" evidence="7">
    <location>
        <begin position="696"/>
        <end position="805"/>
    </location>
</feature>
<keyword evidence="4 6" id="KW-1133">Transmembrane helix</keyword>
<evidence type="ECO:0000259" key="7">
    <source>
        <dbReference type="Pfam" id="PF02687"/>
    </source>
</evidence>
<dbReference type="Proteomes" id="UP000190541">
    <property type="component" value="Unassembled WGS sequence"/>
</dbReference>
<feature type="transmembrane region" description="Helical" evidence="6">
    <location>
        <begin position="335"/>
        <end position="361"/>
    </location>
</feature>
<dbReference type="PROSITE" id="PS51257">
    <property type="entry name" value="PROKAR_LIPOPROTEIN"/>
    <property type="match status" value="1"/>
</dbReference>
<evidence type="ECO:0000256" key="1">
    <source>
        <dbReference type="ARBA" id="ARBA00004651"/>
    </source>
</evidence>
<evidence type="ECO:0000313" key="10">
    <source>
        <dbReference type="Proteomes" id="UP000190541"/>
    </source>
</evidence>
<dbReference type="RefSeq" id="WP_079717899.1">
    <property type="nucleotide sequence ID" value="NZ_FUYS01000009.1"/>
</dbReference>
<dbReference type="PANTHER" id="PTHR30572">
    <property type="entry name" value="MEMBRANE COMPONENT OF TRANSPORTER-RELATED"/>
    <property type="match status" value="1"/>
</dbReference>
<feature type="domain" description="ABC3 transporter permease C-terminal" evidence="7">
    <location>
        <begin position="295"/>
        <end position="411"/>
    </location>
</feature>
<feature type="transmembrane region" description="Helical" evidence="6">
    <location>
        <begin position="745"/>
        <end position="765"/>
    </location>
</feature>
<evidence type="ECO:0000256" key="3">
    <source>
        <dbReference type="ARBA" id="ARBA00022692"/>
    </source>
</evidence>
<feature type="transmembrane region" description="Helical" evidence="6">
    <location>
        <begin position="777"/>
        <end position="797"/>
    </location>
</feature>
<gene>
    <name evidence="9" type="ORF">SAMN05660226_03244</name>
</gene>
<dbReference type="STRING" id="623280.SAMN05660226_03244"/>
<feature type="transmembrane region" description="Helical" evidence="6">
    <location>
        <begin position="289"/>
        <end position="310"/>
    </location>
</feature>
<comment type="subcellular location">
    <subcellularLocation>
        <location evidence="1">Cell membrane</location>
        <topology evidence="1">Multi-pass membrane protein</topology>
    </subcellularLocation>
</comment>
<dbReference type="InterPro" id="IPR003838">
    <property type="entry name" value="ABC3_permease_C"/>
</dbReference>
<evidence type="ECO:0000259" key="8">
    <source>
        <dbReference type="Pfam" id="PF12704"/>
    </source>
</evidence>
<keyword evidence="5 6" id="KW-0472">Membrane</keyword>